<dbReference type="InterPro" id="IPR004107">
    <property type="entry name" value="Integrase_SAM-like_N"/>
</dbReference>
<sequence>MINRFLQYLRYEKGFSSHTEMSYRTDLIQFAGFVSHDVEAFDPSTVTSDEIRAWIVLLLEEGDSPRSVNRKVSTLKSFYRFLNHSLLLNHNPTKKIVSLKTKKPLPLYFKGKEINFVSSNMLEKTFEEARDKLIIEILYQTGVRCSELIGIKDSDIDFDRKTLRVLGKRNKERLIPFGETLRNAIRKYMTLRDEAIDHPAERLITLKTGVPVYSKLIYNKVHSAFSGVSTLTQRSPHVLRHTFATTLLNNGAELNAVKELLGHSHLSATEIYTHTTFDQIQTIYKQAHPRAQKRRHP</sequence>
<keyword evidence="2" id="KW-0963">Cytoplasm</keyword>
<dbReference type="SUPFAM" id="SSF56349">
    <property type="entry name" value="DNA breaking-rejoining enzymes"/>
    <property type="match status" value="1"/>
</dbReference>
<dbReference type="PROSITE" id="PS51900">
    <property type="entry name" value="CB"/>
    <property type="match status" value="1"/>
</dbReference>
<dbReference type="GO" id="GO:0007059">
    <property type="term" value="P:chromosome segregation"/>
    <property type="evidence" value="ECO:0007669"/>
    <property type="project" value="UniProtKB-KW"/>
</dbReference>
<evidence type="ECO:0000256" key="2">
    <source>
        <dbReference type="ARBA" id="ARBA00022490"/>
    </source>
</evidence>
<keyword evidence="4" id="KW-0159">Chromosome partition</keyword>
<dbReference type="InterPro" id="IPR044068">
    <property type="entry name" value="CB"/>
</dbReference>
<keyword evidence="13" id="KW-1185">Reference proteome</keyword>
<evidence type="ECO:0000256" key="5">
    <source>
        <dbReference type="ARBA" id="ARBA00022908"/>
    </source>
</evidence>
<dbReference type="InterPro" id="IPR050090">
    <property type="entry name" value="Tyrosine_recombinase_XerCD"/>
</dbReference>
<dbReference type="EMBL" id="JACHYB010000001">
    <property type="protein sequence ID" value="MBB3187284.1"/>
    <property type="molecule type" value="Genomic_DNA"/>
</dbReference>
<name>A0A7W5DRL5_9PORP</name>
<evidence type="ECO:0000256" key="6">
    <source>
        <dbReference type="ARBA" id="ARBA00023125"/>
    </source>
</evidence>
<accession>A0A7W5DRL5</accession>
<evidence type="ECO:0000256" key="3">
    <source>
        <dbReference type="ARBA" id="ARBA00022618"/>
    </source>
</evidence>
<evidence type="ECO:0000313" key="13">
    <source>
        <dbReference type="Proteomes" id="UP000544222"/>
    </source>
</evidence>
<dbReference type="Proteomes" id="UP000544222">
    <property type="component" value="Unassembled WGS sequence"/>
</dbReference>
<dbReference type="Gene3D" id="1.10.150.130">
    <property type="match status" value="1"/>
</dbReference>
<feature type="domain" description="Tyr recombinase" evidence="10">
    <location>
        <begin position="102"/>
        <end position="285"/>
    </location>
</feature>
<dbReference type="Gene3D" id="1.10.443.10">
    <property type="entry name" value="Intergrase catalytic core"/>
    <property type="match status" value="1"/>
</dbReference>
<dbReference type="InterPro" id="IPR011010">
    <property type="entry name" value="DNA_brk_join_enz"/>
</dbReference>
<keyword evidence="5" id="KW-0229">DNA integration</keyword>
<reference evidence="12 13" key="1">
    <citation type="submission" date="2020-08" db="EMBL/GenBank/DDBJ databases">
        <title>Genomic Encyclopedia of Type Strains, Phase IV (KMG-IV): sequencing the most valuable type-strain genomes for metagenomic binning, comparative biology and taxonomic classification.</title>
        <authorList>
            <person name="Goeker M."/>
        </authorList>
    </citation>
    <scope>NUCLEOTIDE SEQUENCE [LARGE SCALE GENOMIC DNA]</scope>
    <source>
        <strain evidence="12 13">DSM 27471</strain>
    </source>
</reference>
<gene>
    <name evidence="12" type="ORF">FHX64_001447</name>
</gene>
<feature type="domain" description="Core-binding (CB)" evidence="11">
    <location>
        <begin position="1"/>
        <end position="83"/>
    </location>
</feature>
<proteinExistence type="predicted"/>
<comment type="subcellular location">
    <subcellularLocation>
        <location evidence="1">Cytoplasm</location>
    </subcellularLocation>
</comment>
<dbReference type="Pfam" id="PF02899">
    <property type="entry name" value="Phage_int_SAM_1"/>
    <property type="match status" value="1"/>
</dbReference>
<evidence type="ECO:0000256" key="8">
    <source>
        <dbReference type="ARBA" id="ARBA00023306"/>
    </source>
</evidence>
<evidence type="ECO:0000256" key="4">
    <source>
        <dbReference type="ARBA" id="ARBA00022829"/>
    </source>
</evidence>
<evidence type="ECO:0000259" key="11">
    <source>
        <dbReference type="PROSITE" id="PS51900"/>
    </source>
</evidence>
<evidence type="ECO:0000256" key="9">
    <source>
        <dbReference type="PROSITE-ProRule" id="PRU01248"/>
    </source>
</evidence>
<organism evidence="12 13">
    <name type="scientific">Microbacter margulisiae</name>
    <dbReference type="NCBI Taxonomy" id="1350067"/>
    <lineage>
        <taxon>Bacteria</taxon>
        <taxon>Pseudomonadati</taxon>
        <taxon>Bacteroidota</taxon>
        <taxon>Bacteroidia</taxon>
        <taxon>Bacteroidales</taxon>
        <taxon>Porphyromonadaceae</taxon>
        <taxon>Microbacter</taxon>
    </lineage>
</organism>
<evidence type="ECO:0000256" key="1">
    <source>
        <dbReference type="ARBA" id="ARBA00004496"/>
    </source>
</evidence>
<dbReference type="InterPro" id="IPR002104">
    <property type="entry name" value="Integrase_catalytic"/>
</dbReference>
<dbReference type="PANTHER" id="PTHR30349">
    <property type="entry name" value="PHAGE INTEGRASE-RELATED"/>
    <property type="match status" value="1"/>
</dbReference>
<evidence type="ECO:0000256" key="7">
    <source>
        <dbReference type="ARBA" id="ARBA00023172"/>
    </source>
</evidence>
<dbReference type="AlphaFoldDB" id="A0A7W5DRL5"/>
<keyword evidence="8" id="KW-0131">Cell cycle</keyword>
<dbReference type="GO" id="GO:0015074">
    <property type="term" value="P:DNA integration"/>
    <property type="evidence" value="ECO:0007669"/>
    <property type="project" value="UniProtKB-KW"/>
</dbReference>
<keyword evidence="7" id="KW-0233">DNA recombination</keyword>
<dbReference type="GO" id="GO:0051301">
    <property type="term" value="P:cell division"/>
    <property type="evidence" value="ECO:0007669"/>
    <property type="project" value="UniProtKB-KW"/>
</dbReference>
<dbReference type="InterPro" id="IPR010998">
    <property type="entry name" value="Integrase_recombinase_N"/>
</dbReference>
<dbReference type="GO" id="GO:0006310">
    <property type="term" value="P:DNA recombination"/>
    <property type="evidence" value="ECO:0007669"/>
    <property type="project" value="UniProtKB-KW"/>
</dbReference>
<protein>
    <submittedName>
        <fullName evidence="12">Integrase/recombinase XerC</fullName>
    </submittedName>
</protein>
<dbReference type="GO" id="GO:0003677">
    <property type="term" value="F:DNA binding"/>
    <property type="evidence" value="ECO:0007669"/>
    <property type="project" value="UniProtKB-UniRule"/>
</dbReference>
<dbReference type="GO" id="GO:0005737">
    <property type="term" value="C:cytoplasm"/>
    <property type="evidence" value="ECO:0007669"/>
    <property type="project" value="UniProtKB-SubCell"/>
</dbReference>
<keyword evidence="6 9" id="KW-0238">DNA-binding</keyword>
<evidence type="ECO:0000313" key="12">
    <source>
        <dbReference type="EMBL" id="MBB3187284.1"/>
    </source>
</evidence>
<evidence type="ECO:0000259" key="10">
    <source>
        <dbReference type="PROSITE" id="PS51898"/>
    </source>
</evidence>
<dbReference type="PANTHER" id="PTHR30349:SF77">
    <property type="entry name" value="TYROSINE RECOMBINASE XERC"/>
    <property type="match status" value="1"/>
</dbReference>
<dbReference type="InterPro" id="IPR013762">
    <property type="entry name" value="Integrase-like_cat_sf"/>
</dbReference>
<dbReference type="RefSeq" id="WP_183413064.1">
    <property type="nucleotide sequence ID" value="NZ_JACHYB010000001.1"/>
</dbReference>
<dbReference type="PROSITE" id="PS51898">
    <property type="entry name" value="TYR_RECOMBINASE"/>
    <property type="match status" value="1"/>
</dbReference>
<dbReference type="Pfam" id="PF00589">
    <property type="entry name" value="Phage_integrase"/>
    <property type="match status" value="1"/>
</dbReference>
<comment type="caution">
    <text evidence="12">The sequence shown here is derived from an EMBL/GenBank/DDBJ whole genome shotgun (WGS) entry which is preliminary data.</text>
</comment>
<keyword evidence="3" id="KW-0132">Cell division</keyword>